<accession>W7X6A9</accession>
<name>W7X6A9_TETTS</name>
<dbReference type="Proteomes" id="UP000009168">
    <property type="component" value="Unassembled WGS sequence"/>
</dbReference>
<dbReference type="InParanoid" id="W7X6A9"/>
<proteinExistence type="predicted"/>
<dbReference type="KEGG" id="tet:TTHERM_000947427"/>
<organism evidence="1 2">
    <name type="scientific">Tetrahymena thermophila (strain SB210)</name>
    <dbReference type="NCBI Taxonomy" id="312017"/>
    <lineage>
        <taxon>Eukaryota</taxon>
        <taxon>Sar</taxon>
        <taxon>Alveolata</taxon>
        <taxon>Ciliophora</taxon>
        <taxon>Intramacronucleata</taxon>
        <taxon>Oligohymenophorea</taxon>
        <taxon>Hymenostomatida</taxon>
        <taxon>Tetrahymenina</taxon>
        <taxon>Tetrahymenidae</taxon>
        <taxon>Tetrahymena</taxon>
    </lineage>
</organism>
<keyword evidence="2" id="KW-1185">Reference proteome</keyword>
<evidence type="ECO:0000313" key="2">
    <source>
        <dbReference type="Proteomes" id="UP000009168"/>
    </source>
</evidence>
<dbReference type="RefSeq" id="XP_012655571.1">
    <property type="nucleotide sequence ID" value="XM_012800117.1"/>
</dbReference>
<sequence>MYTLQTDYAIILILTFKLFQLRLRLNVANVFSLSKNNQVVQSITYSHWFIYFHINPTLKFKIKFNIEYLVQLYPFPSILNNLHEFLFHCFHYKLINKSLQITYLNHFSQVNQKYHVLTNQKQIAKLHQAQNRNNRTKYAF</sequence>
<gene>
    <name evidence="1" type="ORF">TTHERM_000947427</name>
</gene>
<evidence type="ECO:0000313" key="1">
    <source>
        <dbReference type="EMBL" id="EWS71893.1"/>
    </source>
</evidence>
<dbReference type="EMBL" id="GG662452">
    <property type="protein sequence ID" value="EWS71893.1"/>
    <property type="molecule type" value="Genomic_DNA"/>
</dbReference>
<protein>
    <submittedName>
        <fullName evidence="1">Uncharacterized protein</fullName>
    </submittedName>
</protein>
<dbReference type="AlphaFoldDB" id="W7X6A9"/>
<dbReference type="GeneID" id="24441198"/>
<reference evidence="2" key="1">
    <citation type="journal article" date="2006" name="PLoS Biol.">
        <title>Macronuclear genome sequence of the ciliate Tetrahymena thermophila, a model eukaryote.</title>
        <authorList>
            <person name="Eisen J.A."/>
            <person name="Coyne R.S."/>
            <person name="Wu M."/>
            <person name="Wu D."/>
            <person name="Thiagarajan M."/>
            <person name="Wortman J.R."/>
            <person name="Badger J.H."/>
            <person name="Ren Q."/>
            <person name="Amedeo P."/>
            <person name="Jones K.M."/>
            <person name="Tallon L.J."/>
            <person name="Delcher A.L."/>
            <person name="Salzberg S.L."/>
            <person name="Silva J.C."/>
            <person name="Haas B.J."/>
            <person name="Majoros W.H."/>
            <person name="Farzad M."/>
            <person name="Carlton J.M."/>
            <person name="Smith R.K. Jr."/>
            <person name="Garg J."/>
            <person name="Pearlman R.E."/>
            <person name="Karrer K.M."/>
            <person name="Sun L."/>
            <person name="Manning G."/>
            <person name="Elde N.C."/>
            <person name="Turkewitz A.P."/>
            <person name="Asai D.J."/>
            <person name="Wilkes D.E."/>
            <person name="Wang Y."/>
            <person name="Cai H."/>
            <person name="Collins K."/>
            <person name="Stewart B.A."/>
            <person name="Lee S.R."/>
            <person name="Wilamowska K."/>
            <person name="Weinberg Z."/>
            <person name="Ruzzo W.L."/>
            <person name="Wloga D."/>
            <person name="Gaertig J."/>
            <person name="Frankel J."/>
            <person name="Tsao C.-C."/>
            <person name="Gorovsky M.A."/>
            <person name="Keeling P.J."/>
            <person name="Waller R.F."/>
            <person name="Patron N.J."/>
            <person name="Cherry J.M."/>
            <person name="Stover N.A."/>
            <person name="Krieger C.J."/>
            <person name="del Toro C."/>
            <person name="Ryder H.F."/>
            <person name="Williamson S.C."/>
            <person name="Barbeau R.A."/>
            <person name="Hamilton E.P."/>
            <person name="Orias E."/>
        </authorList>
    </citation>
    <scope>NUCLEOTIDE SEQUENCE [LARGE SCALE GENOMIC DNA]</scope>
    <source>
        <strain evidence="2">SB210</strain>
    </source>
</reference>